<evidence type="ECO:0000313" key="2">
    <source>
        <dbReference type="EMBL" id="MBO3277281.1"/>
    </source>
</evidence>
<organism evidence="2 3">
    <name type="scientific">Pseudomonas schmalbachii</name>
    <dbReference type="NCBI Taxonomy" id="2816993"/>
    <lineage>
        <taxon>Bacteria</taxon>
        <taxon>Pseudomonadati</taxon>
        <taxon>Pseudomonadota</taxon>
        <taxon>Gammaproteobacteria</taxon>
        <taxon>Pseudomonadales</taxon>
        <taxon>Pseudomonadaceae</taxon>
        <taxon>Pseudomonas</taxon>
    </lineage>
</organism>
<protein>
    <submittedName>
        <fullName evidence="2">AbrB family transcriptional regulator</fullName>
    </submittedName>
</protein>
<feature type="transmembrane region" description="Helical" evidence="1">
    <location>
        <begin position="148"/>
        <end position="165"/>
    </location>
</feature>
<dbReference type="InterPro" id="IPR017516">
    <property type="entry name" value="AbrB_dup"/>
</dbReference>
<feature type="transmembrane region" description="Helical" evidence="1">
    <location>
        <begin position="177"/>
        <end position="196"/>
    </location>
</feature>
<proteinExistence type="predicted"/>
<keyword evidence="1" id="KW-0812">Transmembrane</keyword>
<keyword evidence="1" id="KW-0472">Membrane</keyword>
<name>A0ABS3TUF0_9PSED</name>
<feature type="transmembrane region" description="Helical" evidence="1">
    <location>
        <begin position="232"/>
        <end position="250"/>
    </location>
</feature>
<feature type="transmembrane region" description="Helical" evidence="1">
    <location>
        <begin position="84"/>
        <end position="105"/>
    </location>
</feature>
<feature type="transmembrane region" description="Helical" evidence="1">
    <location>
        <begin position="311"/>
        <end position="331"/>
    </location>
</feature>
<dbReference type="RefSeq" id="WP_208315558.1">
    <property type="nucleotide sequence ID" value="NZ_JAELYA010000007.1"/>
</dbReference>
<evidence type="ECO:0000256" key="1">
    <source>
        <dbReference type="SAM" id="Phobius"/>
    </source>
</evidence>
<gene>
    <name evidence="2" type="ORF">JFY56_18845</name>
</gene>
<dbReference type="NCBIfam" id="TIGR03082">
    <property type="entry name" value="Gneg_AbrB_dup"/>
    <property type="match status" value="2"/>
</dbReference>
<feature type="transmembrane region" description="Helical" evidence="1">
    <location>
        <begin position="262"/>
        <end position="282"/>
    </location>
</feature>
<dbReference type="EMBL" id="JAELYA010000007">
    <property type="protein sequence ID" value="MBO3277281.1"/>
    <property type="molecule type" value="Genomic_DNA"/>
</dbReference>
<dbReference type="InterPro" id="IPR007820">
    <property type="entry name" value="AbrB_fam"/>
</dbReference>
<accession>A0ABS3TUF0</accession>
<feature type="transmembrane region" description="Helical" evidence="1">
    <location>
        <begin position="203"/>
        <end position="220"/>
    </location>
</feature>
<comment type="caution">
    <text evidence="2">The sequence shown here is derived from an EMBL/GenBank/DDBJ whole genome shotgun (WGS) entry which is preliminary data.</text>
</comment>
<dbReference type="PIRSF" id="PIRSF038991">
    <property type="entry name" value="Protein_AbrB"/>
    <property type="match status" value="1"/>
</dbReference>
<feature type="transmembrane region" description="Helical" evidence="1">
    <location>
        <begin position="7"/>
        <end position="26"/>
    </location>
</feature>
<keyword evidence="3" id="KW-1185">Reference proteome</keyword>
<sequence length="346" mass="37239">MRKADWRLFWATPLIGALGGWLASLVGWPLPWMIGSLLAVMLARCLFDWRLGEVPGARKCGQWLVGTGIGLHFTPAVVEQVLAHGGIVLVGALATTVSSVLAIIVMRRSGEDRATAFFASMPGGASEMVNIGQRHGAVLSRVAAAQSLRLLLVVLLIPAAFKFLLDTPPPQAHTAHVDWHWLALLLPAGALLALVWQKLRQPNPWLLGPLLVSAIAAIGWDLQIGLPQGSSAVGQWLIGSALGCHFNRAFFRNAPAFVGRSLVCTLWMMLAAALVAELLGWLGTLDHQSLLLGMMPGGIAELSLTAEALQLSVPLVTALQVLRLLLVLFLAEPCFRLWQRRAEALD</sequence>
<dbReference type="PANTHER" id="PTHR38457:SF1">
    <property type="entry name" value="REGULATOR ABRB-RELATED"/>
    <property type="match status" value="1"/>
</dbReference>
<dbReference type="PANTHER" id="PTHR38457">
    <property type="entry name" value="REGULATOR ABRB-RELATED"/>
    <property type="match status" value="1"/>
</dbReference>
<dbReference type="Proteomes" id="UP000669060">
    <property type="component" value="Unassembled WGS sequence"/>
</dbReference>
<keyword evidence="1" id="KW-1133">Transmembrane helix</keyword>
<dbReference type="Pfam" id="PF05145">
    <property type="entry name" value="AbrB"/>
    <property type="match status" value="1"/>
</dbReference>
<evidence type="ECO:0000313" key="3">
    <source>
        <dbReference type="Proteomes" id="UP000669060"/>
    </source>
</evidence>
<reference evidence="2 3" key="1">
    <citation type="submission" date="2020-12" db="EMBL/GenBank/DDBJ databases">
        <title>Pseudomonas schmalbachii sp. nov. isolated from millipede gut.</title>
        <authorList>
            <person name="Shelomi M."/>
        </authorList>
    </citation>
    <scope>NUCLEOTIDE SEQUENCE [LARGE SCALE GENOMIC DNA]</scope>
    <source>
        <strain evidence="2 3">Milli4</strain>
    </source>
</reference>